<dbReference type="InterPro" id="IPR032675">
    <property type="entry name" value="LRR_dom_sf"/>
</dbReference>
<accession>A0A7S3V2U4</accession>
<dbReference type="GO" id="GO:0031146">
    <property type="term" value="P:SCF-dependent proteasomal ubiquitin-dependent protein catabolic process"/>
    <property type="evidence" value="ECO:0007669"/>
    <property type="project" value="TreeGrafter"/>
</dbReference>
<organism evidence="1">
    <name type="scientific">Aplanochytrium stocchinoi</name>
    <dbReference type="NCBI Taxonomy" id="215587"/>
    <lineage>
        <taxon>Eukaryota</taxon>
        <taxon>Sar</taxon>
        <taxon>Stramenopiles</taxon>
        <taxon>Bigyra</taxon>
        <taxon>Labyrinthulomycetes</taxon>
        <taxon>Thraustochytrida</taxon>
        <taxon>Thraustochytriidae</taxon>
        <taxon>Aplanochytrium</taxon>
    </lineage>
</organism>
<protein>
    <recommendedName>
        <fullName evidence="2">F-box domain-containing protein</fullName>
    </recommendedName>
</protein>
<dbReference type="SUPFAM" id="SSF52058">
    <property type="entry name" value="L domain-like"/>
    <property type="match status" value="1"/>
</dbReference>
<dbReference type="PANTHER" id="PTHR13318">
    <property type="entry name" value="PARTNER OF PAIRED, ISOFORM B-RELATED"/>
    <property type="match status" value="1"/>
</dbReference>
<dbReference type="GO" id="GO:0019005">
    <property type="term" value="C:SCF ubiquitin ligase complex"/>
    <property type="evidence" value="ECO:0007669"/>
    <property type="project" value="TreeGrafter"/>
</dbReference>
<dbReference type="EMBL" id="HBIN01023290">
    <property type="protein sequence ID" value="CAE0447968.1"/>
    <property type="molecule type" value="Transcribed_RNA"/>
</dbReference>
<gene>
    <name evidence="1" type="ORF">ASTO00021_LOCUS17932</name>
</gene>
<name>A0A7S3V2U4_9STRA</name>
<proteinExistence type="predicted"/>
<dbReference type="AlphaFoldDB" id="A0A7S3V2U4"/>
<dbReference type="Gene3D" id="3.80.10.10">
    <property type="entry name" value="Ribonuclease Inhibitor"/>
    <property type="match status" value="2"/>
</dbReference>
<dbReference type="SMART" id="SM00367">
    <property type="entry name" value="LRR_CC"/>
    <property type="match status" value="6"/>
</dbReference>
<sequence>MLGLEIGDGHELNLCLECEEKLCKRKPKPYTRTYVETESKLTEVAYEEEEKISSDVELHDESDDDNGVGFSESCLFCGEQYENGPSPECDKTMLVEKEQVEAVYCDDSTGDSPSSSWTEVIFMCEPALLRHHVCQWLSVGEVVRLRLVCKWIGTLLRGHELDLEICPTTRRFLVSDIEQCFLSNFKARYESDTELEHLTDGDHSNCNLSLGIARTRKRSSSGIVNTMSSQWTLRGVKLECTDASSLRTFSTLTDAELIKSLSLSFSKPETASAINYLHMFTNLENLNLSHGSQVTDRNLMPLSFCKNLKYLNLSYCENLQTIEPLVGCPNLLVLLLSGCRVLENVRSLSSCMRLEELYLDRCHALNGDWFSSNARNLRKLSMRGCTNLVRLPQSLEGCRKLEEIDLSGCTKLSDVRVLGNRNLRYRSISLLNCESIQDVGFLSVHRSNLVKISLGYCVLVQDIEPINGCLSLEYLDISGCSLAKVPSEMNLLSLKKLVMVGCCRLKDVSGLAKCDNLFELNLAGCVNLNSVDALQSCKSLRTLNLALCTGLYSVASLAKSNVLSHLDLRWCTRIVKKSSERLRSMSILLD</sequence>
<dbReference type="InterPro" id="IPR006553">
    <property type="entry name" value="Leu-rich_rpt_Cys-con_subtyp"/>
</dbReference>
<evidence type="ECO:0008006" key="2">
    <source>
        <dbReference type="Google" id="ProtNLM"/>
    </source>
</evidence>
<reference evidence="1" key="1">
    <citation type="submission" date="2021-01" db="EMBL/GenBank/DDBJ databases">
        <authorList>
            <person name="Corre E."/>
            <person name="Pelletier E."/>
            <person name="Niang G."/>
            <person name="Scheremetjew M."/>
            <person name="Finn R."/>
            <person name="Kale V."/>
            <person name="Holt S."/>
            <person name="Cochrane G."/>
            <person name="Meng A."/>
            <person name="Brown T."/>
            <person name="Cohen L."/>
        </authorList>
    </citation>
    <scope>NUCLEOTIDE SEQUENCE</scope>
    <source>
        <strain evidence="1">GSBS06</strain>
    </source>
</reference>
<evidence type="ECO:0000313" key="1">
    <source>
        <dbReference type="EMBL" id="CAE0447968.1"/>
    </source>
</evidence>